<feature type="chain" id="PRO_5002815182" description="Attacin C-terminal domain-containing protein" evidence="1">
    <location>
        <begin position="30"/>
        <end position="216"/>
    </location>
</feature>
<gene>
    <name evidence="2" type="primary">Dwil\GK10628</name>
    <name evidence="2" type="ORF">Dwil_GK10628</name>
</gene>
<feature type="signal peptide" evidence="1">
    <location>
        <begin position="1"/>
        <end position="29"/>
    </location>
</feature>
<organism evidence="2 3">
    <name type="scientific">Drosophila willistoni</name>
    <name type="common">Fruit fly</name>
    <dbReference type="NCBI Taxonomy" id="7260"/>
    <lineage>
        <taxon>Eukaryota</taxon>
        <taxon>Metazoa</taxon>
        <taxon>Ecdysozoa</taxon>
        <taxon>Arthropoda</taxon>
        <taxon>Hexapoda</taxon>
        <taxon>Insecta</taxon>
        <taxon>Pterygota</taxon>
        <taxon>Neoptera</taxon>
        <taxon>Endopterygota</taxon>
        <taxon>Diptera</taxon>
        <taxon>Brachycera</taxon>
        <taxon>Muscomorpha</taxon>
        <taxon>Ephydroidea</taxon>
        <taxon>Drosophilidae</taxon>
        <taxon>Drosophila</taxon>
        <taxon>Sophophora</taxon>
    </lineage>
</organism>
<reference evidence="2 3" key="1">
    <citation type="journal article" date="2007" name="Nature">
        <title>Evolution of genes and genomes on the Drosophila phylogeny.</title>
        <authorList>
            <consortium name="Drosophila 12 Genomes Consortium"/>
            <person name="Clark A.G."/>
            <person name="Eisen M.B."/>
            <person name="Smith D.R."/>
            <person name="Bergman C.M."/>
            <person name="Oliver B."/>
            <person name="Markow T.A."/>
            <person name="Kaufman T.C."/>
            <person name="Kellis M."/>
            <person name="Gelbart W."/>
            <person name="Iyer V.N."/>
            <person name="Pollard D.A."/>
            <person name="Sackton T.B."/>
            <person name="Larracuente A.M."/>
            <person name="Singh N.D."/>
            <person name="Abad J.P."/>
            <person name="Abt D.N."/>
            <person name="Adryan B."/>
            <person name="Aguade M."/>
            <person name="Akashi H."/>
            <person name="Anderson W.W."/>
            <person name="Aquadro C.F."/>
            <person name="Ardell D.H."/>
            <person name="Arguello R."/>
            <person name="Artieri C.G."/>
            <person name="Barbash D.A."/>
            <person name="Barker D."/>
            <person name="Barsanti P."/>
            <person name="Batterham P."/>
            <person name="Batzoglou S."/>
            <person name="Begun D."/>
            <person name="Bhutkar A."/>
            <person name="Blanco E."/>
            <person name="Bosak S.A."/>
            <person name="Bradley R.K."/>
            <person name="Brand A.D."/>
            <person name="Brent M.R."/>
            <person name="Brooks A.N."/>
            <person name="Brown R.H."/>
            <person name="Butlin R.K."/>
            <person name="Caggese C."/>
            <person name="Calvi B.R."/>
            <person name="Bernardo de Carvalho A."/>
            <person name="Caspi A."/>
            <person name="Castrezana S."/>
            <person name="Celniker S.E."/>
            <person name="Chang J.L."/>
            <person name="Chapple C."/>
            <person name="Chatterji S."/>
            <person name="Chinwalla A."/>
            <person name="Civetta A."/>
            <person name="Clifton S.W."/>
            <person name="Comeron J.M."/>
            <person name="Costello J.C."/>
            <person name="Coyne J.A."/>
            <person name="Daub J."/>
            <person name="David R.G."/>
            <person name="Delcher A.L."/>
            <person name="Delehaunty K."/>
            <person name="Do C.B."/>
            <person name="Ebling H."/>
            <person name="Edwards K."/>
            <person name="Eickbush T."/>
            <person name="Evans J.D."/>
            <person name="Filipski A."/>
            <person name="Findeiss S."/>
            <person name="Freyhult E."/>
            <person name="Fulton L."/>
            <person name="Fulton R."/>
            <person name="Garcia A.C."/>
            <person name="Gardiner A."/>
            <person name="Garfield D.A."/>
            <person name="Garvin B.E."/>
            <person name="Gibson G."/>
            <person name="Gilbert D."/>
            <person name="Gnerre S."/>
            <person name="Godfrey J."/>
            <person name="Good R."/>
            <person name="Gotea V."/>
            <person name="Gravely B."/>
            <person name="Greenberg A.J."/>
            <person name="Griffiths-Jones S."/>
            <person name="Gross S."/>
            <person name="Guigo R."/>
            <person name="Gustafson E.A."/>
            <person name="Haerty W."/>
            <person name="Hahn M.W."/>
            <person name="Halligan D.L."/>
            <person name="Halpern A.L."/>
            <person name="Halter G.M."/>
            <person name="Han M.V."/>
            <person name="Heger A."/>
            <person name="Hillier L."/>
            <person name="Hinrichs A.S."/>
            <person name="Holmes I."/>
            <person name="Hoskins R.A."/>
            <person name="Hubisz M.J."/>
            <person name="Hultmark D."/>
            <person name="Huntley M.A."/>
            <person name="Jaffe D.B."/>
            <person name="Jagadeeshan S."/>
            <person name="Jeck W.R."/>
            <person name="Johnson J."/>
            <person name="Jones C.D."/>
            <person name="Jordan W.C."/>
            <person name="Karpen G.H."/>
            <person name="Kataoka E."/>
            <person name="Keightley P.D."/>
            <person name="Kheradpour P."/>
            <person name="Kirkness E.F."/>
            <person name="Koerich L.B."/>
            <person name="Kristiansen K."/>
            <person name="Kudrna D."/>
            <person name="Kulathinal R.J."/>
            <person name="Kumar S."/>
            <person name="Kwok R."/>
            <person name="Lander E."/>
            <person name="Langley C.H."/>
            <person name="Lapoint R."/>
            <person name="Lazzaro B.P."/>
            <person name="Lee S.J."/>
            <person name="Levesque L."/>
            <person name="Li R."/>
            <person name="Lin C.F."/>
            <person name="Lin M.F."/>
            <person name="Lindblad-Toh K."/>
            <person name="Llopart A."/>
            <person name="Long M."/>
            <person name="Low L."/>
            <person name="Lozovsky E."/>
            <person name="Lu J."/>
            <person name="Luo M."/>
            <person name="Machado C.A."/>
            <person name="Makalowski W."/>
            <person name="Marzo M."/>
            <person name="Matsuda M."/>
            <person name="Matzkin L."/>
            <person name="McAllister B."/>
            <person name="McBride C.S."/>
            <person name="McKernan B."/>
            <person name="McKernan K."/>
            <person name="Mendez-Lago M."/>
            <person name="Minx P."/>
            <person name="Mollenhauer M.U."/>
            <person name="Montooth K."/>
            <person name="Mount S.M."/>
            <person name="Mu X."/>
            <person name="Myers E."/>
            <person name="Negre B."/>
            <person name="Newfeld S."/>
            <person name="Nielsen R."/>
            <person name="Noor M.A."/>
            <person name="O'Grady P."/>
            <person name="Pachter L."/>
            <person name="Papaceit M."/>
            <person name="Parisi M.J."/>
            <person name="Parisi M."/>
            <person name="Parts L."/>
            <person name="Pedersen J.S."/>
            <person name="Pesole G."/>
            <person name="Phillippy A.M."/>
            <person name="Ponting C.P."/>
            <person name="Pop M."/>
            <person name="Porcelli D."/>
            <person name="Powell J.R."/>
            <person name="Prohaska S."/>
            <person name="Pruitt K."/>
            <person name="Puig M."/>
            <person name="Quesneville H."/>
            <person name="Ram K.R."/>
            <person name="Rand D."/>
            <person name="Rasmussen M.D."/>
            <person name="Reed L.K."/>
            <person name="Reenan R."/>
            <person name="Reily A."/>
            <person name="Remington K.A."/>
            <person name="Rieger T.T."/>
            <person name="Ritchie M.G."/>
            <person name="Robin C."/>
            <person name="Rogers Y.H."/>
            <person name="Rohde C."/>
            <person name="Rozas J."/>
            <person name="Rubenfield M.J."/>
            <person name="Ruiz A."/>
            <person name="Russo S."/>
            <person name="Salzberg S.L."/>
            <person name="Sanchez-Gracia A."/>
            <person name="Saranga D.J."/>
            <person name="Sato H."/>
            <person name="Schaeffer S.W."/>
            <person name="Schatz M.C."/>
            <person name="Schlenke T."/>
            <person name="Schwartz R."/>
            <person name="Segarra C."/>
            <person name="Singh R.S."/>
            <person name="Sirot L."/>
            <person name="Sirota M."/>
            <person name="Sisneros N.B."/>
            <person name="Smith C.D."/>
            <person name="Smith T.F."/>
            <person name="Spieth J."/>
            <person name="Stage D.E."/>
            <person name="Stark A."/>
            <person name="Stephan W."/>
            <person name="Strausberg R.L."/>
            <person name="Strempel S."/>
            <person name="Sturgill D."/>
            <person name="Sutton G."/>
            <person name="Sutton G.G."/>
            <person name="Tao W."/>
            <person name="Teichmann S."/>
            <person name="Tobari Y.N."/>
            <person name="Tomimura Y."/>
            <person name="Tsolas J.M."/>
            <person name="Valente V.L."/>
            <person name="Venter E."/>
            <person name="Venter J.C."/>
            <person name="Vicario S."/>
            <person name="Vieira F.G."/>
            <person name="Vilella A.J."/>
            <person name="Villasante A."/>
            <person name="Walenz B."/>
            <person name="Wang J."/>
            <person name="Wasserman M."/>
            <person name="Watts T."/>
            <person name="Wilson D."/>
            <person name="Wilson R.K."/>
            <person name="Wing R.A."/>
            <person name="Wolfner M.F."/>
            <person name="Wong A."/>
            <person name="Wong G.K."/>
            <person name="Wu C.I."/>
            <person name="Wu G."/>
            <person name="Yamamoto D."/>
            <person name="Yang H.P."/>
            <person name="Yang S.P."/>
            <person name="Yorke J.A."/>
            <person name="Yoshida K."/>
            <person name="Zdobnov E."/>
            <person name="Zhang P."/>
            <person name="Zhang Y."/>
            <person name="Zimin A.V."/>
            <person name="Baldwin J."/>
            <person name="Abdouelleil A."/>
            <person name="Abdulkadir J."/>
            <person name="Abebe A."/>
            <person name="Abera B."/>
            <person name="Abreu J."/>
            <person name="Acer S.C."/>
            <person name="Aftuck L."/>
            <person name="Alexander A."/>
            <person name="An P."/>
            <person name="Anderson E."/>
            <person name="Anderson S."/>
            <person name="Arachi H."/>
            <person name="Azer M."/>
            <person name="Bachantsang P."/>
            <person name="Barry A."/>
            <person name="Bayul T."/>
            <person name="Berlin A."/>
            <person name="Bessette D."/>
            <person name="Bloom T."/>
            <person name="Blye J."/>
            <person name="Boguslavskiy L."/>
            <person name="Bonnet C."/>
            <person name="Boukhgalter B."/>
            <person name="Bourzgui I."/>
            <person name="Brown A."/>
            <person name="Cahill P."/>
            <person name="Channer S."/>
            <person name="Cheshatsang Y."/>
            <person name="Chuda L."/>
            <person name="Citroen M."/>
            <person name="Collymore A."/>
            <person name="Cooke P."/>
            <person name="Costello M."/>
            <person name="D'Aco K."/>
            <person name="Daza R."/>
            <person name="De Haan G."/>
            <person name="DeGray S."/>
            <person name="DeMaso C."/>
            <person name="Dhargay N."/>
            <person name="Dooley K."/>
            <person name="Dooley E."/>
            <person name="Doricent M."/>
            <person name="Dorje P."/>
            <person name="Dorjee K."/>
            <person name="Dupes A."/>
            <person name="Elong R."/>
            <person name="Falk J."/>
            <person name="Farina A."/>
            <person name="Faro S."/>
            <person name="Ferguson D."/>
            <person name="Fisher S."/>
            <person name="Foley C.D."/>
            <person name="Franke A."/>
            <person name="Friedrich D."/>
            <person name="Gadbois L."/>
            <person name="Gearin G."/>
            <person name="Gearin C.R."/>
            <person name="Giannoukos G."/>
            <person name="Goode T."/>
            <person name="Graham J."/>
            <person name="Grandbois E."/>
            <person name="Grewal S."/>
            <person name="Gyaltsen K."/>
            <person name="Hafez N."/>
            <person name="Hagos B."/>
            <person name="Hall J."/>
            <person name="Henson C."/>
            <person name="Hollinger A."/>
            <person name="Honan T."/>
            <person name="Huard M.D."/>
            <person name="Hughes L."/>
            <person name="Hurhula B."/>
            <person name="Husby M.E."/>
            <person name="Kamat A."/>
            <person name="Kanga B."/>
            <person name="Kashin S."/>
            <person name="Khazanovich D."/>
            <person name="Kisner P."/>
            <person name="Lance K."/>
            <person name="Lara M."/>
            <person name="Lee W."/>
            <person name="Lennon N."/>
            <person name="Letendre F."/>
            <person name="LeVine R."/>
            <person name="Lipovsky A."/>
            <person name="Liu X."/>
            <person name="Liu J."/>
            <person name="Liu S."/>
            <person name="Lokyitsang T."/>
            <person name="Lokyitsang Y."/>
            <person name="Lubonja R."/>
            <person name="Lui A."/>
            <person name="MacDonald P."/>
            <person name="Magnisalis V."/>
            <person name="Maru K."/>
            <person name="Matthews C."/>
            <person name="McCusker W."/>
            <person name="McDonough S."/>
            <person name="Mehta T."/>
            <person name="Meldrim J."/>
            <person name="Meneus L."/>
            <person name="Mihai O."/>
            <person name="Mihalev A."/>
            <person name="Mihova T."/>
            <person name="Mittelman R."/>
            <person name="Mlenga V."/>
            <person name="Montmayeur A."/>
            <person name="Mulrain L."/>
            <person name="Navidi A."/>
            <person name="Naylor J."/>
            <person name="Negash T."/>
            <person name="Nguyen T."/>
            <person name="Nguyen N."/>
            <person name="Nicol R."/>
            <person name="Norbu C."/>
            <person name="Norbu N."/>
            <person name="Novod N."/>
            <person name="O'Neill B."/>
            <person name="Osman S."/>
            <person name="Markiewicz E."/>
            <person name="Oyono O.L."/>
            <person name="Patti C."/>
            <person name="Phunkhang P."/>
            <person name="Pierre F."/>
            <person name="Priest M."/>
            <person name="Raghuraman S."/>
            <person name="Rege F."/>
            <person name="Reyes R."/>
            <person name="Rise C."/>
            <person name="Rogov P."/>
            <person name="Ross K."/>
            <person name="Ryan E."/>
            <person name="Settipalli S."/>
            <person name="Shea T."/>
            <person name="Sherpa N."/>
            <person name="Shi L."/>
            <person name="Shih D."/>
            <person name="Sparrow T."/>
            <person name="Spaulding J."/>
            <person name="Stalker J."/>
            <person name="Stange-Thomann N."/>
            <person name="Stavropoulos S."/>
            <person name="Stone C."/>
            <person name="Strader C."/>
            <person name="Tesfaye S."/>
            <person name="Thomson T."/>
            <person name="Thoulutsang Y."/>
            <person name="Thoulutsang D."/>
            <person name="Topham K."/>
            <person name="Topping I."/>
            <person name="Tsamla T."/>
            <person name="Vassiliev H."/>
            <person name="Vo A."/>
            <person name="Wangchuk T."/>
            <person name="Wangdi T."/>
            <person name="Weiand M."/>
            <person name="Wilkinson J."/>
            <person name="Wilson A."/>
            <person name="Yadav S."/>
            <person name="Young G."/>
            <person name="Yu Q."/>
            <person name="Zembek L."/>
            <person name="Zhong D."/>
            <person name="Zimmer A."/>
            <person name="Zwirko Z."/>
            <person name="Jaffe D.B."/>
            <person name="Alvarez P."/>
            <person name="Brockman W."/>
            <person name="Butler J."/>
            <person name="Chin C."/>
            <person name="Gnerre S."/>
            <person name="Grabherr M."/>
            <person name="Kleber M."/>
            <person name="Mauceli E."/>
            <person name="MacCallum I."/>
        </authorList>
    </citation>
    <scope>NUCLEOTIDE SEQUENCE [LARGE SCALE GENOMIC DNA]</scope>
    <source>
        <strain evidence="3">Tucson 14030-0811.24</strain>
    </source>
</reference>
<dbReference type="eggNOG" id="ENOG502SUE1">
    <property type="taxonomic scope" value="Eukaryota"/>
</dbReference>
<dbReference type="EMBL" id="CH963719">
    <property type="protein sequence ID" value="EDW72084.1"/>
    <property type="molecule type" value="Genomic_DNA"/>
</dbReference>
<sequence length="216" mass="22245">MHFTKLNPSHSQSMLQFFLLMVIVAVASSSKELPKRSLDEANIQWSANAANNARHPSSVGTSGWSSAGAGGWNVGHNALGSAPSPHDVANAISAAKQASANVLLALRLAASKAEVAHQQRVAATLAATALQHSAHAAAAEIQKAEYEAAKFGHYIRNGHGGHGGAAHQLAFVKDPGFGSLSSGNNHFAVSNLESIGFGPWSGGHIGIAGKSANGWY</sequence>
<dbReference type="AlphaFoldDB" id="B4MIZ5"/>
<protein>
    <recommendedName>
        <fullName evidence="4">Attacin C-terminal domain-containing protein</fullName>
    </recommendedName>
</protein>
<dbReference type="HOGENOM" id="CLU_1054739_0_0_1"/>
<dbReference type="OMA" id="TIGLTPW"/>
<dbReference type="InParanoid" id="B4MIZ5"/>
<proteinExistence type="predicted"/>
<evidence type="ECO:0000313" key="2">
    <source>
        <dbReference type="EMBL" id="EDW72084.1"/>
    </source>
</evidence>
<dbReference type="OrthoDB" id="7869593at2759"/>
<evidence type="ECO:0000256" key="1">
    <source>
        <dbReference type="SAM" id="SignalP"/>
    </source>
</evidence>
<evidence type="ECO:0000313" key="3">
    <source>
        <dbReference type="Proteomes" id="UP000007798"/>
    </source>
</evidence>
<dbReference type="Proteomes" id="UP000007798">
    <property type="component" value="Unassembled WGS sequence"/>
</dbReference>
<keyword evidence="3" id="KW-1185">Reference proteome</keyword>
<accession>B4MIZ5</accession>
<evidence type="ECO:0008006" key="4">
    <source>
        <dbReference type="Google" id="ProtNLM"/>
    </source>
</evidence>
<name>B4MIZ5_DROWI</name>
<keyword evidence="1" id="KW-0732">Signal</keyword>